<dbReference type="AlphaFoldDB" id="A0A943XUD6"/>
<gene>
    <name evidence="1" type="ORF">KH327_08440</name>
</gene>
<accession>A0A943XUD6</accession>
<dbReference type="EMBL" id="JAGZZP010000023">
    <property type="protein sequence ID" value="MBS6535844.1"/>
    <property type="molecule type" value="Genomic_DNA"/>
</dbReference>
<dbReference type="Proteomes" id="UP000748991">
    <property type="component" value="Unassembled WGS sequence"/>
</dbReference>
<evidence type="ECO:0000313" key="1">
    <source>
        <dbReference type="EMBL" id="MBS6535844.1"/>
    </source>
</evidence>
<proteinExistence type="predicted"/>
<name>A0A943XUD6_9FIRM</name>
<organism evidence="1 2">
    <name type="scientific">Peptoniphilus harei</name>
    <dbReference type="NCBI Taxonomy" id="54005"/>
    <lineage>
        <taxon>Bacteria</taxon>
        <taxon>Bacillati</taxon>
        <taxon>Bacillota</taxon>
        <taxon>Tissierellia</taxon>
        <taxon>Tissierellales</taxon>
        <taxon>Peptoniphilaceae</taxon>
        <taxon>Peptoniphilus</taxon>
    </lineage>
</organism>
<protein>
    <recommendedName>
        <fullName evidence="3">DpnD/PcfM-like protein</fullName>
    </recommendedName>
</protein>
<evidence type="ECO:0008006" key="3">
    <source>
        <dbReference type="Google" id="ProtNLM"/>
    </source>
</evidence>
<sequence length="56" mass="6516">MKKFEVVVEYKGSKTVYVEAENRDKAKEIAVSGFQTDYDECEDIEIANCVVTDYWE</sequence>
<comment type="caution">
    <text evidence="1">The sequence shown here is derived from an EMBL/GenBank/DDBJ whole genome shotgun (WGS) entry which is preliminary data.</text>
</comment>
<dbReference type="RefSeq" id="WP_278638602.1">
    <property type="nucleotide sequence ID" value="NZ_JAGZZP010000023.1"/>
</dbReference>
<evidence type="ECO:0000313" key="2">
    <source>
        <dbReference type="Proteomes" id="UP000748991"/>
    </source>
</evidence>
<reference evidence="1" key="1">
    <citation type="submission" date="2021-02" db="EMBL/GenBank/DDBJ databases">
        <title>Infant gut strain persistence is associated with maternal origin, phylogeny, and functional potential including surface adhesion and iron acquisition.</title>
        <authorList>
            <person name="Lou Y.C."/>
        </authorList>
    </citation>
    <scope>NUCLEOTIDE SEQUENCE</scope>
    <source>
        <strain evidence="1">L3_060_052G1_dasL3_060_052G1_concoct_1</strain>
    </source>
</reference>